<sequence>MGGCVSSTENERPPPLRKNDKFLPRMSCKQGNEQTQKTPVGKEGRSREGNIQVTSTELWSKEPMPCPVLQPEWTQDDQDAEQIQAATDLTCRTKCQEYDNAMQTTENIEAIIRRNSFDIRKSSTVRVV</sequence>
<dbReference type="Proteomes" id="UP000024635">
    <property type="component" value="Unassembled WGS sequence"/>
</dbReference>
<feature type="compositionally biased region" description="Polar residues" evidence="1">
    <location>
        <begin position="29"/>
        <end position="38"/>
    </location>
</feature>
<proteinExistence type="predicted"/>
<evidence type="ECO:0000313" key="3">
    <source>
        <dbReference type="Proteomes" id="UP000024635"/>
    </source>
</evidence>
<dbReference type="AlphaFoldDB" id="A0A016V7K9"/>
<feature type="compositionally biased region" description="Basic and acidic residues" evidence="1">
    <location>
        <begin position="9"/>
        <end position="23"/>
    </location>
</feature>
<keyword evidence="3" id="KW-1185">Reference proteome</keyword>
<protein>
    <submittedName>
        <fullName evidence="2">Uncharacterized protein</fullName>
    </submittedName>
</protein>
<feature type="region of interest" description="Disordered" evidence="1">
    <location>
        <begin position="1"/>
        <end position="65"/>
    </location>
</feature>
<feature type="compositionally biased region" description="Polar residues" evidence="1">
    <location>
        <begin position="49"/>
        <end position="58"/>
    </location>
</feature>
<name>A0A016V7K9_9BILA</name>
<dbReference type="EMBL" id="JARK01001351">
    <property type="protein sequence ID" value="EYC23425.1"/>
    <property type="molecule type" value="Genomic_DNA"/>
</dbReference>
<organism evidence="2 3">
    <name type="scientific">Ancylostoma ceylanicum</name>
    <dbReference type="NCBI Taxonomy" id="53326"/>
    <lineage>
        <taxon>Eukaryota</taxon>
        <taxon>Metazoa</taxon>
        <taxon>Ecdysozoa</taxon>
        <taxon>Nematoda</taxon>
        <taxon>Chromadorea</taxon>
        <taxon>Rhabditida</taxon>
        <taxon>Rhabditina</taxon>
        <taxon>Rhabditomorpha</taxon>
        <taxon>Strongyloidea</taxon>
        <taxon>Ancylostomatidae</taxon>
        <taxon>Ancylostomatinae</taxon>
        <taxon>Ancylostoma</taxon>
    </lineage>
</organism>
<evidence type="ECO:0000256" key="1">
    <source>
        <dbReference type="SAM" id="MobiDB-lite"/>
    </source>
</evidence>
<evidence type="ECO:0000313" key="2">
    <source>
        <dbReference type="EMBL" id="EYC23425.1"/>
    </source>
</evidence>
<gene>
    <name evidence="2" type="primary">Acey_s0015.g2642</name>
    <name evidence="2" type="ORF">Y032_0015g2642</name>
</gene>
<reference evidence="3" key="1">
    <citation type="journal article" date="2015" name="Nat. Genet.">
        <title>The genome and transcriptome of the zoonotic hookworm Ancylostoma ceylanicum identify infection-specific gene families.</title>
        <authorList>
            <person name="Schwarz E.M."/>
            <person name="Hu Y."/>
            <person name="Antoshechkin I."/>
            <person name="Miller M.M."/>
            <person name="Sternberg P.W."/>
            <person name="Aroian R.V."/>
        </authorList>
    </citation>
    <scope>NUCLEOTIDE SEQUENCE</scope>
    <source>
        <strain evidence="3">HY135</strain>
    </source>
</reference>
<comment type="caution">
    <text evidence="2">The sequence shown here is derived from an EMBL/GenBank/DDBJ whole genome shotgun (WGS) entry which is preliminary data.</text>
</comment>
<accession>A0A016V7K9</accession>